<dbReference type="InterPro" id="IPR029044">
    <property type="entry name" value="Nucleotide-diphossugar_trans"/>
</dbReference>
<evidence type="ECO:0008006" key="3">
    <source>
        <dbReference type="Google" id="ProtNLM"/>
    </source>
</evidence>
<dbReference type="AlphaFoldDB" id="A0A7S0ABK1"/>
<dbReference type="PANTHER" id="PTHR11183">
    <property type="entry name" value="GLYCOGENIN SUBFAMILY MEMBER"/>
    <property type="match status" value="1"/>
</dbReference>
<keyword evidence="1" id="KW-0732">Signal</keyword>
<sequence length="401" mass="44247">MELRISSYTRLFVALAATTFVALQQSCVSSAGGEDTEAALLQFHLKQHDNPVGGGKKRLRIAIAAYVSQPIPTLAWRDAFAVFAYAAQRVKNQSRHAIDIMAIVPDTFTEHDQQVFAKLGIPARPFPPPVSLQEMNATFAKQVEHSGCCGYSENLKLHGAGMTQYDRVLVLDADVLLLDPMDELFDQTTQGMAGTFDYDLAIEGTAFPTIQGGFFLFVPDKKDYDALKQLVRLGDWRSGTGWHGSGTGYAYGGGLATGLVSFYYNMVDTVYPKVSFRPEPLKYGTDLPGNYSTVPAGSRFQALDRSIYDVLDTEDLRVAWEAKAIDLSHIKAFHFAGDCLKPWDCALAKTDVCRYATDKWWQMRRELKQKLGLDASAGGGDQCSGYGEKAYTPLKHDFALL</sequence>
<dbReference type="Gene3D" id="3.90.550.10">
    <property type="entry name" value="Spore Coat Polysaccharide Biosynthesis Protein SpsA, Chain A"/>
    <property type="match status" value="1"/>
</dbReference>
<protein>
    <recommendedName>
        <fullName evidence="3">Hexosyltransferase</fullName>
    </recommendedName>
</protein>
<evidence type="ECO:0000256" key="1">
    <source>
        <dbReference type="SAM" id="SignalP"/>
    </source>
</evidence>
<proteinExistence type="predicted"/>
<dbReference type="SUPFAM" id="SSF53448">
    <property type="entry name" value="Nucleotide-diphospho-sugar transferases"/>
    <property type="match status" value="1"/>
</dbReference>
<organism evidence="2">
    <name type="scientific">Pyrodinium bahamense</name>
    <dbReference type="NCBI Taxonomy" id="73915"/>
    <lineage>
        <taxon>Eukaryota</taxon>
        <taxon>Sar</taxon>
        <taxon>Alveolata</taxon>
        <taxon>Dinophyceae</taxon>
        <taxon>Gonyaulacales</taxon>
        <taxon>Pyrocystaceae</taxon>
        <taxon>Pyrodinium</taxon>
    </lineage>
</organism>
<accession>A0A7S0ABK1</accession>
<name>A0A7S0ABK1_9DINO</name>
<dbReference type="EMBL" id="HBEG01022474">
    <property type="protein sequence ID" value="CAD8358288.1"/>
    <property type="molecule type" value="Transcribed_RNA"/>
</dbReference>
<evidence type="ECO:0000313" key="2">
    <source>
        <dbReference type="EMBL" id="CAD8358288.1"/>
    </source>
</evidence>
<dbReference type="InterPro" id="IPR050587">
    <property type="entry name" value="GNT1/Glycosyltrans_8"/>
</dbReference>
<reference evidence="2" key="1">
    <citation type="submission" date="2021-01" db="EMBL/GenBank/DDBJ databases">
        <authorList>
            <person name="Corre E."/>
            <person name="Pelletier E."/>
            <person name="Niang G."/>
            <person name="Scheremetjew M."/>
            <person name="Finn R."/>
            <person name="Kale V."/>
            <person name="Holt S."/>
            <person name="Cochrane G."/>
            <person name="Meng A."/>
            <person name="Brown T."/>
            <person name="Cohen L."/>
        </authorList>
    </citation>
    <scope>NUCLEOTIDE SEQUENCE</scope>
    <source>
        <strain evidence="2">Pbaha01</strain>
    </source>
</reference>
<feature type="signal peptide" evidence="1">
    <location>
        <begin position="1"/>
        <end position="24"/>
    </location>
</feature>
<feature type="chain" id="PRO_5031074405" description="Hexosyltransferase" evidence="1">
    <location>
        <begin position="25"/>
        <end position="401"/>
    </location>
</feature>
<gene>
    <name evidence="2" type="ORF">PBAH0796_LOCUS13655</name>
</gene>